<dbReference type="Proteomes" id="UP001320122">
    <property type="component" value="Unassembled WGS sequence"/>
</dbReference>
<evidence type="ECO:0000313" key="1">
    <source>
        <dbReference type="EMBL" id="MCE8021999.1"/>
    </source>
</evidence>
<dbReference type="SUPFAM" id="SSF52833">
    <property type="entry name" value="Thioredoxin-like"/>
    <property type="match status" value="1"/>
</dbReference>
<reference evidence="1 2" key="1">
    <citation type="journal article" date="2021" name="Front. Microbiol.">
        <title>Aerobic Denitrification and Heterotrophic Sulfur Oxidation in the Genus Halomonas Revealed by Six Novel Species Characterizations and Genome-Based Analysis.</title>
        <authorList>
            <person name="Wang L."/>
            <person name="Shao Z."/>
        </authorList>
    </citation>
    <scope>NUCLEOTIDE SEQUENCE [LARGE SCALE GENOMIC DNA]</scope>
    <source>
        <strain evidence="1 2">MCCC 1A11036</strain>
    </source>
</reference>
<proteinExistence type="predicted"/>
<organism evidence="1 2">
    <name type="scientific">Billgrantia zhangzhouensis</name>
    <dbReference type="NCBI Taxonomy" id="2733481"/>
    <lineage>
        <taxon>Bacteria</taxon>
        <taxon>Pseudomonadati</taxon>
        <taxon>Pseudomonadota</taxon>
        <taxon>Gammaproteobacteria</taxon>
        <taxon>Oceanospirillales</taxon>
        <taxon>Halomonadaceae</taxon>
        <taxon>Billgrantia</taxon>
    </lineage>
</organism>
<protein>
    <submittedName>
        <fullName evidence="1">DUF411 domain-containing protein</fullName>
    </submittedName>
</protein>
<keyword evidence="2" id="KW-1185">Reference proteome</keyword>
<name>A0ABS9AJT2_9GAMM</name>
<dbReference type="RefSeq" id="WP_234275289.1">
    <property type="nucleotide sequence ID" value="NZ_JABFTT010000015.1"/>
</dbReference>
<evidence type="ECO:0000313" key="2">
    <source>
        <dbReference type="Proteomes" id="UP001320122"/>
    </source>
</evidence>
<dbReference type="InterPro" id="IPR007332">
    <property type="entry name" value="DUF411"/>
</dbReference>
<dbReference type="InterPro" id="IPR036249">
    <property type="entry name" value="Thioredoxin-like_sf"/>
</dbReference>
<dbReference type="EMBL" id="JABFTT010000015">
    <property type="protein sequence ID" value="MCE8021999.1"/>
    <property type="molecule type" value="Genomic_DNA"/>
</dbReference>
<accession>A0ABS9AJT2</accession>
<comment type="caution">
    <text evidence="1">The sequence shown here is derived from an EMBL/GenBank/DDBJ whole genome shotgun (WGS) entry which is preliminary data.</text>
</comment>
<gene>
    <name evidence="1" type="ORF">HOP51_18060</name>
</gene>
<dbReference type="Pfam" id="PF04214">
    <property type="entry name" value="DUF411"/>
    <property type="match status" value="1"/>
</dbReference>
<sequence length="165" mass="18056">MKILPANRKTTKVTALSLLAGGALALYLALTPGASIQAGSVVEMYQDPNCGCCTDWAEHLREAGFEVRQHKARDMRSVKIEHGVAPELASCHTALIEGYVIEGHVPAADIKRLLDERPDVVGLTVPGMPHGSPGMETGRYDDYAVMTWRHEDRTPAIFSEYNTHD</sequence>